<feature type="signal peptide" evidence="2">
    <location>
        <begin position="1"/>
        <end position="15"/>
    </location>
</feature>
<protein>
    <submittedName>
        <fullName evidence="3">Uncharacterized protein</fullName>
    </submittedName>
</protein>
<dbReference type="EMBL" id="MU167225">
    <property type="protein sequence ID" value="KAG0149754.1"/>
    <property type="molecule type" value="Genomic_DNA"/>
</dbReference>
<feature type="region of interest" description="Disordered" evidence="1">
    <location>
        <begin position="181"/>
        <end position="204"/>
    </location>
</feature>
<proteinExistence type="predicted"/>
<dbReference type="Proteomes" id="UP000886653">
    <property type="component" value="Unassembled WGS sequence"/>
</dbReference>
<feature type="chain" id="PRO_5040340611" evidence="2">
    <location>
        <begin position="16"/>
        <end position="937"/>
    </location>
</feature>
<name>A0A9P6TFB5_9BASI</name>
<reference evidence="3" key="1">
    <citation type="submission" date="2013-11" db="EMBL/GenBank/DDBJ databases">
        <title>Genome sequence of the fusiform rust pathogen reveals effectors for host alternation and coevolution with pine.</title>
        <authorList>
            <consortium name="DOE Joint Genome Institute"/>
            <person name="Smith K."/>
            <person name="Pendleton A."/>
            <person name="Kubisiak T."/>
            <person name="Anderson C."/>
            <person name="Salamov A."/>
            <person name="Aerts A."/>
            <person name="Riley R."/>
            <person name="Clum A."/>
            <person name="Lindquist E."/>
            <person name="Ence D."/>
            <person name="Campbell M."/>
            <person name="Kronenberg Z."/>
            <person name="Feau N."/>
            <person name="Dhillon B."/>
            <person name="Hamelin R."/>
            <person name="Burleigh J."/>
            <person name="Smith J."/>
            <person name="Yandell M."/>
            <person name="Nelson C."/>
            <person name="Grigoriev I."/>
            <person name="Davis J."/>
        </authorList>
    </citation>
    <scope>NUCLEOTIDE SEQUENCE</scope>
    <source>
        <strain evidence="3">G11</strain>
    </source>
</reference>
<feature type="region of interest" description="Disordered" evidence="1">
    <location>
        <begin position="232"/>
        <end position="267"/>
    </location>
</feature>
<organism evidence="3 4">
    <name type="scientific">Cronartium quercuum f. sp. fusiforme G11</name>
    <dbReference type="NCBI Taxonomy" id="708437"/>
    <lineage>
        <taxon>Eukaryota</taxon>
        <taxon>Fungi</taxon>
        <taxon>Dikarya</taxon>
        <taxon>Basidiomycota</taxon>
        <taxon>Pucciniomycotina</taxon>
        <taxon>Pucciniomycetes</taxon>
        <taxon>Pucciniales</taxon>
        <taxon>Coleosporiaceae</taxon>
        <taxon>Cronartium</taxon>
    </lineage>
</organism>
<sequence length="937" mass="106025">MLSLLFLSLIPICLDRRNVIASSEKEGNLSAVSSKDSTTTFDPKWTCSDVLKSAGLASELCSKMSFRDYLRTLSISRCTGLDECTLKPINSQNWTSLDTELIGAVNMVTFRLRLWKSAVKNAAQNLHVGLTSQPFKKSQPTINRHEEPQVHRRYRRMSEQNLVKETLTLRTKDSFPDIHGDAITGSPKSTLHQHSSDSEDENVYGKKEEKHLAFSDILAEKKVTSSGLWGLGMSSHNPIARDSSEDVKPSSEAERSEKLHKTKEETSQTLCKLTHRLEGLAQGLNEGNRIGVLQEMEPLFKDLAGTLEATNYLTFVKRRRDFFRFHSSRLHALELLKQLQITHEGAIFQLNSLEDSEVGERFSITFHILKVLKNNVIDPGFQRLKVSTKDVLSTLNEALPEYHSSPLVPLLQEPKARLTSPLGEIHTSTNHQIDIGARDVESRAQARSCGSRALNNFQEARNLLFTQATNPKKIAASTFSYLFQSLKGMEAALGKSATFRAWVFGNIPRHLKFHRTLIDAAASSLMMERLFEMMQAKAPEFADTNPMPEDVENFVYNKLVQELGQLAEFLGNKLKFEESTVPANDVRHIWGIDGMSRNYPESFFPGFFYRDPLETQISFETLEGTEKLFQILVKQFKENPDINLTTDLAQKFEQRLEQINRLIEANRALIQFIGEKSPLSRTTRDIEQKCLSWDHCLQMLNLLIRTTKGDIKRLTPDAIQGVEELYHSGFEFLAEKLLAFQVFLSRKSQEKETSRLEINHDQLAGKIFSKRSMKSDVPEAQDDSHGSIIKAGLTYVEATLLDQINHKFTQAFEVPINSQYGIFELIKHMSHPQVNNVDSLPLYVESTRKLMESILSETVQSASIESGIPKGLCHLSSCSQNIYVERLNRDQVRAIKLGQTSISSNHASESTIGKLECLPTVSPQWQEFVFLFNGMMV</sequence>
<comment type="caution">
    <text evidence="3">The sequence shown here is derived from an EMBL/GenBank/DDBJ whole genome shotgun (WGS) entry which is preliminary data.</text>
</comment>
<evidence type="ECO:0000256" key="1">
    <source>
        <dbReference type="SAM" id="MobiDB-lite"/>
    </source>
</evidence>
<feature type="compositionally biased region" description="Basic and acidic residues" evidence="1">
    <location>
        <begin position="242"/>
        <end position="266"/>
    </location>
</feature>
<keyword evidence="2" id="KW-0732">Signal</keyword>
<dbReference type="AlphaFoldDB" id="A0A9P6TFB5"/>
<evidence type="ECO:0000256" key="2">
    <source>
        <dbReference type="SAM" id="SignalP"/>
    </source>
</evidence>
<accession>A0A9P6TFB5</accession>
<gene>
    <name evidence="3" type="ORF">CROQUDRAFT_291305</name>
</gene>
<evidence type="ECO:0000313" key="3">
    <source>
        <dbReference type="EMBL" id="KAG0149754.1"/>
    </source>
</evidence>
<evidence type="ECO:0000313" key="4">
    <source>
        <dbReference type="Proteomes" id="UP000886653"/>
    </source>
</evidence>
<keyword evidence="4" id="KW-1185">Reference proteome</keyword>